<name>A0ABN2TFW3_9ACTN</name>
<proteinExistence type="predicted"/>
<evidence type="ECO:0008006" key="3">
    <source>
        <dbReference type="Google" id="ProtNLM"/>
    </source>
</evidence>
<evidence type="ECO:0000313" key="1">
    <source>
        <dbReference type="EMBL" id="GAA2008050.1"/>
    </source>
</evidence>
<accession>A0ABN2TFW3</accession>
<dbReference type="SUPFAM" id="SSF53850">
    <property type="entry name" value="Periplasmic binding protein-like II"/>
    <property type="match status" value="1"/>
</dbReference>
<keyword evidence="2" id="KW-1185">Reference proteome</keyword>
<protein>
    <recommendedName>
        <fullName evidence="3">Transcriptional regulator, LysR family</fullName>
    </recommendedName>
</protein>
<sequence>MRPADWLPEAGAALGLRTFPIPLPLPAVRFGMAWHPRTDADPGHRWFRDHLAATVRAAAAPGTS</sequence>
<evidence type="ECO:0000313" key="2">
    <source>
        <dbReference type="Proteomes" id="UP001499854"/>
    </source>
</evidence>
<dbReference type="EMBL" id="BAAAQM010000103">
    <property type="protein sequence ID" value="GAA2008050.1"/>
    <property type="molecule type" value="Genomic_DNA"/>
</dbReference>
<dbReference type="RefSeq" id="WP_344663211.1">
    <property type="nucleotide sequence ID" value="NZ_BAAAQM010000103.1"/>
</dbReference>
<comment type="caution">
    <text evidence="1">The sequence shown here is derived from an EMBL/GenBank/DDBJ whole genome shotgun (WGS) entry which is preliminary data.</text>
</comment>
<organism evidence="1 2">
    <name type="scientific">Catenulispora subtropica</name>
    <dbReference type="NCBI Taxonomy" id="450798"/>
    <lineage>
        <taxon>Bacteria</taxon>
        <taxon>Bacillati</taxon>
        <taxon>Actinomycetota</taxon>
        <taxon>Actinomycetes</taxon>
        <taxon>Catenulisporales</taxon>
        <taxon>Catenulisporaceae</taxon>
        <taxon>Catenulispora</taxon>
    </lineage>
</organism>
<gene>
    <name evidence="1" type="ORF">GCM10009838_88000</name>
</gene>
<dbReference type="Gene3D" id="3.40.190.10">
    <property type="entry name" value="Periplasmic binding protein-like II"/>
    <property type="match status" value="2"/>
</dbReference>
<dbReference type="Proteomes" id="UP001499854">
    <property type="component" value="Unassembled WGS sequence"/>
</dbReference>
<reference evidence="1 2" key="1">
    <citation type="journal article" date="2019" name="Int. J. Syst. Evol. Microbiol.">
        <title>The Global Catalogue of Microorganisms (GCM) 10K type strain sequencing project: providing services to taxonomists for standard genome sequencing and annotation.</title>
        <authorList>
            <consortium name="The Broad Institute Genomics Platform"/>
            <consortium name="The Broad Institute Genome Sequencing Center for Infectious Disease"/>
            <person name="Wu L."/>
            <person name="Ma J."/>
        </authorList>
    </citation>
    <scope>NUCLEOTIDE SEQUENCE [LARGE SCALE GENOMIC DNA]</scope>
    <source>
        <strain evidence="1 2">JCM 16013</strain>
    </source>
</reference>